<feature type="transmembrane region" description="Helical" evidence="1">
    <location>
        <begin position="17"/>
        <end position="36"/>
    </location>
</feature>
<feature type="transmembrane region" description="Helical" evidence="1">
    <location>
        <begin position="103"/>
        <end position="125"/>
    </location>
</feature>
<accession>A0A0C3RZR5</accession>
<evidence type="ECO:0000313" key="3">
    <source>
        <dbReference type="Proteomes" id="UP000053257"/>
    </source>
</evidence>
<keyword evidence="1" id="KW-0472">Membrane</keyword>
<dbReference type="OrthoDB" id="3214103at2759"/>
<keyword evidence="1" id="KW-1133">Transmembrane helix</keyword>
<organism evidence="2 3">
    <name type="scientific">Phlebiopsis gigantea (strain 11061_1 CR5-6)</name>
    <name type="common">White-rot fungus</name>
    <name type="synonym">Peniophora gigantea</name>
    <dbReference type="NCBI Taxonomy" id="745531"/>
    <lineage>
        <taxon>Eukaryota</taxon>
        <taxon>Fungi</taxon>
        <taxon>Dikarya</taxon>
        <taxon>Basidiomycota</taxon>
        <taxon>Agaricomycotina</taxon>
        <taxon>Agaricomycetes</taxon>
        <taxon>Polyporales</taxon>
        <taxon>Phanerochaetaceae</taxon>
        <taxon>Phlebiopsis</taxon>
    </lineage>
</organism>
<keyword evidence="3" id="KW-1185">Reference proteome</keyword>
<evidence type="ECO:0000256" key="1">
    <source>
        <dbReference type="SAM" id="Phobius"/>
    </source>
</evidence>
<keyword evidence="1" id="KW-0812">Transmembrane</keyword>
<dbReference type="Proteomes" id="UP000053257">
    <property type="component" value="Unassembled WGS sequence"/>
</dbReference>
<reference evidence="2 3" key="1">
    <citation type="journal article" date="2014" name="PLoS Genet.">
        <title>Analysis of the Phlebiopsis gigantea genome, transcriptome and secretome provides insight into its pioneer colonization strategies of wood.</title>
        <authorList>
            <person name="Hori C."/>
            <person name="Ishida T."/>
            <person name="Igarashi K."/>
            <person name="Samejima M."/>
            <person name="Suzuki H."/>
            <person name="Master E."/>
            <person name="Ferreira P."/>
            <person name="Ruiz-Duenas F.J."/>
            <person name="Held B."/>
            <person name="Canessa P."/>
            <person name="Larrondo L.F."/>
            <person name="Schmoll M."/>
            <person name="Druzhinina I.S."/>
            <person name="Kubicek C.P."/>
            <person name="Gaskell J.A."/>
            <person name="Kersten P."/>
            <person name="St John F."/>
            <person name="Glasner J."/>
            <person name="Sabat G."/>
            <person name="Splinter BonDurant S."/>
            <person name="Syed K."/>
            <person name="Yadav J."/>
            <person name="Mgbeahuruike A.C."/>
            <person name="Kovalchuk A."/>
            <person name="Asiegbu F.O."/>
            <person name="Lackner G."/>
            <person name="Hoffmeister D."/>
            <person name="Rencoret J."/>
            <person name="Gutierrez A."/>
            <person name="Sun H."/>
            <person name="Lindquist E."/>
            <person name="Barry K."/>
            <person name="Riley R."/>
            <person name="Grigoriev I.V."/>
            <person name="Henrissat B."/>
            <person name="Kues U."/>
            <person name="Berka R.M."/>
            <person name="Martinez A.T."/>
            <person name="Covert S.F."/>
            <person name="Blanchette R.A."/>
            <person name="Cullen D."/>
        </authorList>
    </citation>
    <scope>NUCLEOTIDE SEQUENCE [LARGE SCALE GENOMIC DNA]</scope>
    <source>
        <strain evidence="2 3">11061_1 CR5-6</strain>
    </source>
</reference>
<dbReference type="EMBL" id="KN840712">
    <property type="protein sequence ID" value="KIP02022.1"/>
    <property type="molecule type" value="Genomic_DNA"/>
</dbReference>
<protein>
    <submittedName>
        <fullName evidence="2">Uncharacterized protein</fullName>
    </submittedName>
</protein>
<proteinExistence type="predicted"/>
<dbReference type="HOGENOM" id="CLU_1390690_0_0_1"/>
<evidence type="ECO:0000313" key="2">
    <source>
        <dbReference type="EMBL" id="KIP02022.1"/>
    </source>
</evidence>
<dbReference type="AlphaFoldDB" id="A0A0C3RZR5"/>
<name>A0A0C3RZR5_PHLG1</name>
<feature type="transmembrane region" description="Helical" evidence="1">
    <location>
        <begin position="66"/>
        <end position="83"/>
    </location>
</feature>
<sequence length="196" mass="21358">MLGGNFEKPPLCRNAQLASYCVTLVTTGVATLMVWYKTWQYRRTVGKLLWLPKQAQTSRVEKTMRVVIESGVLYFLFFLHAVIEDSTSVGRLEASTPGLMFSSTIWIYMTSHIVSIYPVGVIILVHTTYSMSAAATEAVSSVGFAGSGGRRVSIGGRPLEVSVRTTVGTYGDAIPLDDVARKAKRLEAAEEEEGGV</sequence>
<gene>
    <name evidence="2" type="ORF">PHLGIDRAFT_314519</name>
</gene>